<organism evidence="1 2">
    <name type="scientific">Chelatococcus asaccharovorans</name>
    <dbReference type="NCBI Taxonomy" id="28210"/>
    <lineage>
        <taxon>Bacteria</taxon>
        <taxon>Pseudomonadati</taxon>
        <taxon>Pseudomonadota</taxon>
        <taxon>Alphaproteobacteria</taxon>
        <taxon>Hyphomicrobiales</taxon>
        <taxon>Chelatococcaceae</taxon>
        <taxon>Chelatococcus</taxon>
    </lineage>
</organism>
<dbReference type="RefSeq" id="WP_425351210.1">
    <property type="nucleotide sequence ID" value="NZ_JAHBRY010000001.1"/>
</dbReference>
<dbReference type="AlphaFoldDB" id="A0A2V3UG77"/>
<reference evidence="1 2" key="1">
    <citation type="submission" date="2018-05" db="EMBL/GenBank/DDBJ databases">
        <title>Genomic Encyclopedia of Type Strains, Phase IV (KMG-IV): sequencing the most valuable type-strain genomes for metagenomic binning, comparative biology and taxonomic classification.</title>
        <authorList>
            <person name="Goeker M."/>
        </authorList>
    </citation>
    <scope>NUCLEOTIDE SEQUENCE [LARGE SCALE GENOMIC DNA]</scope>
    <source>
        <strain evidence="1 2">DSM 6462</strain>
    </source>
</reference>
<comment type="caution">
    <text evidence="1">The sequence shown here is derived from an EMBL/GenBank/DDBJ whole genome shotgun (WGS) entry which is preliminary data.</text>
</comment>
<proteinExistence type="predicted"/>
<protein>
    <submittedName>
        <fullName evidence="1">Uncharacterized protein</fullName>
    </submittedName>
</protein>
<name>A0A2V3UG77_9HYPH</name>
<keyword evidence="2" id="KW-1185">Reference proteome</keyword>
<accession>A0A2V3UG77</accession>
<dbReference type="EMBL" id="QJJK01000006">
    <property type="protein sequence ID" value="PXW57856.1"/>
    <property type="molecule type" value="Genomic_DNA"/>
</dbReference>
<sequence>MWSSPLRQGIGLFPPRPRDPEPVARVIVACRDEAQADEAMRRIRQTTPGRIATRYDKLASNFPSATYRAAVVAYWLN</sequence>
<gene>
    <name evidence="1" type="ORF">C7450_10628</name>
</gene>
<evidence type="ECO:0000313" key="2">
    <source>
        <dbReference type="Proteomes" id="UP000248021"/>
    </source>
</evidence>
<evidence type="ECO:0000313" key="1">
    <source>
        <dbReference type="EMBL" id="PXW57856.1"/>
    </source>
</evidence>
<dbReference type="Proteomes" id="UP000248021">
    <property type="component" value="Unassembled WGS sequence"/>
</dbReference>